<dbReference type="Proteomes" id="UP001143480">
    <property type="component" value="Unassembled WGS sequence"/>
</dbReference>
<dbReference type="AlphaFoldDB" id="A0A9W6NR75"/>
<comment type="caution">
    <text evidence="2">The sequence shown here is derived from an EMBL/GenBank/DDBJ whole genome shotgun (WGS) entry which is preliminary data.</text>
</comment>
<organism evidence="2 3">
    <name type="scientific">Dactylosporangium matsuzakiense</name>
    <dbReference type="NCBI Taxonomy" id="53360"/>
    <lineage>
        <taxon>Bacteria</taxon>
        <taxon>Bacillati</taxon>
        <taxon>Actinomycetota</taxon>
        <taxon>Actinomycetes</taxon>
        <taxon>Micromonosporales</taxon>
        <taxon>Micromonosporaceae</taxon>
        <taxon>Dactylosporangium</taxon>
    </lineage>
</organism>
<dbReference type="PROSITE" id="PS51257">
    <property type="entry name" value="PROKAR_LIPOPROTEIN"/>
    <property type="match status" value="1"/>
</dbReference>
<feature type="chain" id="PRO_5040765564" description="Lipoprotein" evidence="1">
    <location>
        <begin position="26"/>
        <end position="164"/>
    </location>
</feature>
<keyword evidence="1" id="KW-0732">Signal</keyword>
<evidence type="ECO:0000313" key="3">
    <source>
        <dbReference type="Proteomes" id="UP001143480"/>
    </source>
</evidence>
<evidence type="ECO:0000313" key="2">
    <source>
        <dbReference type="EMBL" id="GLL06940.1"/>
    </source>
</evidence>
<keyword evidence="3" id="KW-1185">Reference proteome</keyword>
<evidence type="ECO:0008006" key="4">
    <source>
        <dbReference type="Google" id="ProtNLM"/>
    </source>
</evidence>
<evidence type="ECO:0000256" key="1">
    <source>
        <dbReference type="SAM" id="SignalP"/>
    </source>
</evidence>
<reference evidence="2" key="2">
    <citation type="submission" date="2023-01" db="EMBL/GenBank/DDBJ databases">
        <authorList>
            <person name="Sun Q."/>
            <person name="Evtushenko L."/>
        </authorList>
    </citation>
    <scope>NUCLEOTIDE SEQUENCE</scope>
    <source>
        <strain evidence="2">VKM Ac-1321</strain>
    </source>
</reference>
<accession>A0A9W6NR75</accession>
<dbReference type="RefSeq" id="WP_261959356.1">
    <property type="nucleotide sequence ID" value="NZ_BAAAXA010000001.1"/>
</dbReference>
<sequence>MRWPRASIVILLLVLVAGCSDPVQQSGATAWKVPATPAAGERWTGRITVERTAGTIAAPGFNDLVDRAAPQWAGAADTAAAELLGLNGPFDGRPEIYLLQEPDGDRTVVTATLTHLGDDSVEAERYRVVLNRGGDGRFRFTSGVRTLKCHTGRGHADFSVDICS</sequence>
<dbReference type="EMBL" id="BSFP01000082">
    <property type="protein sequence ID" value="GLL06940.1"/>
    <property type="molecule type" value="Genomic_DNA"/>
</dbReference>
<gene>
    <name evidence="2" type="ORF">GCM10017581_086900</name>
</gene>
<feature type="signal peptide" evidence="1">
    <location>
        <begin position="1"/>
        <end position="25"/>
    </location>
</feature>
<name>A0A9W6NR75_9ACTN</name>
<protein>
    <recommendedName>
        <fullName evidence="4">Lipoprotein</fullName>
    </recommendedName>
</protein>
<proteinExistence type="predicted"/>
<reference evidence="2" key="1">
    <citation type="journal article" date="2014" name="Int. J. Syst. Evol. Microbiol.">
        <title>Complete genome sequence of Corynebacterium casei LMG S-19264T (=DSM 44701T), isolated from a smear-ripened cheese.</title>
        <authorList>
            <consortium name="US DOE Joint Genome Institute (JGI-PGF)"/>
            <person name="Walter F."/>
            <person name="Albersmeier A."/>
            <person name="Kalinowski J."/>
            <person name="Ruckert C."/>
        </authorList>
    </citation>
    <scope>NUCLEOTIDE SEQUENCE</scope>
    <source>
        <strain evidence="2">VKM Ac-1321</strain>
    </source>
</reference>